<proteinExistence type="predicted"/>
<accession>A0A1M7SKP0</accession>
<evidence type="ECO:0008006" key="3">
    <source>
        <dbReference type="Google" id="ProtNLM"/>
    </source>
</evidence>
<dbReference type="AlphaFoldDB" id="A0A1M7SKP0"/>
<dbReference type="EMBL" id="FRDJ01000004">
    <property type="protein sequence ID" value="SHN59031.1"/>
    <property type="molecule type" value="Genomic_DNA"/>
</dbReference>
<keyword evidence="2" id="KW-1185">Reference proteome</keyword>
<sequence>MVNIVQELEKWLSEERTIQELKAKAKELGLTVKKQMTKNDVHKLIERYVERVKAVQPEDSTFQRPSSATSAAQVSSIVHEKPVKEDITVPEAYNKDKLFAMPVNPNWIHLYWDFSEANREFLKSHQVRKVVLRVYDVTFIEFDGTNAHRTFEINVDINNMKNYYLNVPMPGAHYLAEIGYYDQEGKYKFILRSNLCKTPVNSPSQSTRERWMDLRKRRRIVMPSGGMLTPVVERISGSVQGLEHLFRISSVGSISFIQLSGKGM</sequence>
<organism evidence="1 2">
    <name type="scientific">Fervidobacterium gondwanense DSM 13020</name>
    <dbReference type="NCBI Taxonomy" id="1121883"/>
    <lineage>
        <taxon>Bacteria</taxon>
        <taxon>Thermotogati</taxon>
        <taxon>Thermotogota</taxon>
        <taxon>Thermotogae</taxon>
        <taxon>Thermotogales</taxon>
        <taxon>Fervidobacteriaceae</taxon>
        <taxon>Fervidobacterium</taxon>
    </lineage>
</organism>
<name>A0A1M7SKP0_FERGO</name>
<dbReference type="OrthoDB" id="9812700at2"/>
<dbReference type="Pfam" id="PF16258">
    <property type="entry name" value="DUF4912"/>
    <property type="match status" value="1"/>
</dbReference>
<dbReference type="STRING" id="1121883.SAMN02745226_01008"/>
<dbReference type="InterPro" id="IPR032585">
    <property type="entry name" value="DUF4912"/>
</dbReference>
<evidence type="ECO:0000313" key="2">
    <source>
        <dbReference type="Proteomes" id="UP000184207"/>
    </source>
</evidence>
<evidence type="ECO:0000313" key="1">
    <source>
        <dbReference type="EMBL" id="SHN59031.1"/>
    </source>
</evidence>
<reference evidence="2" key="1">
    <citation type="submission" date="2016-12" db="EMBL/GenBank/DDBJ databases">
        <authorList>
            <person name="Varghese N."/>
            <person name="Submissions S."/>
        </authorList>
    </citation>
    <scope>NUCLEOTIDE SEQUENCE [LARGE SCALE GENOMIC DNA]</scope>
    <source>
        <strain evidence="2">DSM 13020</strain>
    </source>
</reference>
<protein>
    <recommendedName>
        <fullName evidence="3">DUF4912 domain-containing protein</fullName>
    </recommendedName>
</protein>
<dbReference type="Proteomes" id="UP000184207">
    <property type="component" value="Unassembled WGS sequence"/>
</dbReference>
<dbReference type="RefSeq" id="WP_072759038.1">
    <property type="nucleotide sequence ID" value="NZ_FRDJ01000004.1"/>
</dbReference>
<gene>
    <name evidence="1" type="ORF">SAMN02745226_01008</name>
</gene>